<evidence type="ECO:0000313" key="4">
    <source>
        <dbReference type="Proteomes" id="UP000218041"/>
    </source>
</evidence>
<protein>
    <recommendedName>
        <fullName evidence="5">Membrane protein YkvI</fullName>
    </recommendedName>
</protein>
<feature type="transmembrane region" description="Helical" evidence="2">
    <location>
        <begin position="298"/>
        <end position="317"/>
    </location>
</feature>
<evidence type="ECO:0000313" key="3">
    <source>
        <dbReference type="EMBL" id="PAT11833.1"/>
    </source>
</evidence>
<evidence type="ECO:0000256" key="2">
    <source>
        <dbReference type="SAM" id="Phobius"/>
    </source>
</evidence>
<feature type="transmembrane region" description="Helical" evidence="2">
    <location>
        <begin position="144"/>
        <end position="163"/>
    </location>
</feature>
<keyword evidence="2" id="KW-1133">Transmembrane helix</keyword>
<comment type="caution">
    <text evidence="3">The sequence shown here is derived from an EMBL/GenBank/DDBJ whole genome shotgun (WGS) entry which is preliminary data.</text>
</comment>
<dbReference type="RefSeq" id="WP_095548554.1">
    <property type="nucleotide sequence ID" value="NZ_NSGM01000011.1"/>
</dbReference>
<organism evidence="3 4">
    <name type="scientific">Corynebacterium hadale</name>
    <dbReference type="NCBI Taxonomy" id="2026255"/>
    <lineage>
        <taxon>Bacteria</taxon>
        <taxon>Bacillati</taxon>
        <taxon>Actinomycetota</taxon>
        <taxon>Actinomycetes</taxon>
        <taxon>Mycobacteriales</taxon>
        <taxon>Corynebacteriaceae</taxon>
        <taxon>Corynebacterium</taxon>
    </lineage>
</organism>
<feature type="compositionally biased region" description="Acidic residues" evidence="1">
    <location>
        <begin position="460"/>
        <end position="471"/>
    </location>
</feature>
<feature type="transmembrane region" description="Helical" evidence="2">
    <location>
        <begin position="262"/>
        <end position="286"/>
    </location>
</feature>
<evidence type="ECO:0000256" key="1">
    <source>
        <dbReference type="SAM" id="MobiDB-lite"/>
    </source>
</evidence>
<feature type="transmembrane region" description="Helical" evidence="2">
    <location>
        <begin position="113"/>
        <end position="132"/>
    </location>
</feature>
<dbReference type="InterPro" id="IPR038728">
    <property type="entry name" value="YkvI-like"/>
</dbReference>
<reference evidence="3 4" key="1">
    <citation type="submission" date="2017-08" db="EMBL/GenBank/DDBJ databases">
        <title>Whole genome sequences of 6 clinical strains closest to Corynebacterium imitans.</title>
        <authorList>
            <person name="Bernier A.-M."/>
            <person name="Burdz T."/>
            <person name="Bernard K."/>
        </authorList>
    </citation>
    <scope>NUCLEOTIDE SEQUENCE [LARGE SCALE GENOMIC DNA]</scope>
    <source>
        <strain evidence="3 4">NML92-0415</strain>
    </source>
</reference>
<gene>
    <name evidence="3" type="ORF">CKJ80_01045</name>
</gene>
<evidence type="ECO:0008006" key="5">
    <source>
        <dbReference type="Google" id="ProtNLM"/>
    </source>
</evidence>
<dbReference type="Proteomes" id="UP000218041">
    <property type="component" value="Unassembled WGS sequence"/>
</dbReference>
<keyword evidence="2" id="KW-0472">Membrane</keyword>
<dbReference type="EMBL" id="NSGP01000001">
    <property type="protein sequence ID" value="PAT11833.1"/>
    <property type="molecule type" value="Genomic_DNA"/>
</dbReference>
<accession>A0AB36RNU5</accession>
<dbReference type="PANTHER" id="PTHR37814:SF1">
    <property type="entry name" value="MEMBRANE PROTEIN"/>
    <property type="match status" value="1"/>
</dbReference>
<feature type="region of interest" description="Disordered" evidence="1">
    <location>
        <begin position="431"/>
        <end position="481"/>
    </location>
</feature>
<feature type="transmembrane region" description="Helical" evidence="2">
    <location>
        <begin position="183"/>
        <end position="206"/>
    </location>
</feature>
<dbReference type="AlphaFoldDB" id="A0AB36RNU5"/>
<name>A0AB36RNU5_9CORY</name>
<keyword evidence="2" id="KW-0812">Transmembrane</keyword>
<proteinExistence type="predicted"/>
<feature type="transmembrane region" description="Helical" evidence="2">
    <location>
        <begin position="218"/>
        <end position="242"/>
    </location>
</feature>
<feature type="compositionally biased region" description="Basic and acidic residues" evidence="1">
    <location>
        <begin position="434"/>
        <end position="444"/>
    </location>
</feature>
<feature type="transmembrane region" description="Helical" evidence="2">
    <location>
        <begin position="38"/>
        <end position="59"/>
    </location>
</feature>
<feature type="transmembrane region" description="Helical" evidence="2">
    <location>
        <begin position="79"/>
        <end position="101"/>
    </location>
</feature>
<dbReference type="PANTHER" id="PTHR37814">
    <property type="entry name" value="CONSERVED MEMBRANE PROTEIN"/>
    <property type="match status" value="1"/>
</dbReference>
<sequence>MLKNAIGISFAFIGVVVGAGFASGQEAMQYFSAFGTDGIYGAILGSVLMLIAGVSILQLGSYFQANEHMEVLGNISSKVMSWILDIATITTLFSIGFVMFAGAGSNLNQQFGIPVWIGAVLMLVLVLGVGMLDVDKVTAAIGSLTPFLLAFVIFGCSYTLITTDIDWHSINMSAEQVNTTLPNWWMAALNYTGLNVMCVVSMALVIGGNYLDTRAAGLGGFIGGMGYLVMLMLLATALMVKIDTVSGEDMPMLTLINDINPILGTIMALVVFGMIFATAMGMFYALGKRLSRGREDKYPIIFSVTCLVGFALSFVGFKTLVAYVYPVLGYIGILLIVVVAAAWLRGAQKLRKEGNRRRRALELTRLKLDPRERFTKNDEKELEYLTSKSVIEEEEFTEALEDEVGQELIDDDEVEYDPEDPDGDVVYVSYTEPQSKEEYAKNPDEPWNDTTVDDMIAKEEAEEAESGDDADTGNGNGSTRL</sequence>
<feature type="transmembrane region" description="Helical" evidence="2">
    <location>
        <begin position="323"/>
        <end position="344"/>
    </location>
</feature>